<dbReference type="Proteomes" id="UP000005777">
    <property type="component" value="Unassembled WGS sequence"/>
</dbReference>
<evidence type="ECO:0000313" key="3">
    <source>
        <dbReference type="EMBL" id="EFG26289.1"/>
    </source>
</evidence>
<dbReference type="AlphaFoldDB" id="W5IHI2"/>
<evidence type="ECO:0000256" key="1">
    <source>
        <dbReference type="SAM" id="MobiDB-lite"/>
    </source>
</evidence>
<feature type="domain" description="GPI inositol-deacylase PGAP1-like alpha/beta" evidence="2">
    <location>
        <begin position="329"/>
        <end position="409"/>
    </location>
</feature>
<comment type="caution">
    <text evidence="3">The sequence shown here is derived from an EMBL/GenBank/DDBJ whole genome shotgun (WGS) entry which is preliminary data.</text>
</comment>
<proteinExistence type="predicted"/>
<accession>W5IHI2</accession>
<dbReference type="eggNOG" id="COG1075">
    <property type="taxonomic scope" value="Bacteria"/>
</dbReference>
<evidence type="ECO:0000313" key="4">
    <source>
        <dbReference type="Proteomes" id="UP000005777"/>
    </source>
</evidence>
<organism evidence="3 4">
    <name type="scientific">Scardovia inopinata F0304</name>
    <dbReference type="NCBI Taxonomy" id="641146"/>
    <lineage>
        <taxon>Bacteria</taxon>
        <taxon>Bacillati</taxon>
        <taxon>Actinomycetota</taxon>
        <taxon>Actinomycetes</taxon>
        <taxon>Bifidobacteriales</taxon>
        <taxon>Bifidobacteriaceae</taxon>
        <taxon>Scardovia</taxon>
    </lineage>
</organism>
<dbReference type="Gene3D" id="3.40.50.1820">
    <property type="entry name" value="alpha/beta hydrolase"/>
    <property type="match status" value="1"/>
</dbReference>
<dbReference type="EMBL" id="ADCX01000013">
    <property type="protein sequence ID" value="EFG26289.1"/>
    <property type="molecule type" value="Genomic_DNA"/>
</dbReference>
<protein>
    <recommendedName>
        <fullName evidence="2">GPI inositol-deacylase PGAP1-like alpha/beta domain-containing protein</fullName>
    </recommendedName>
</protein>
<name>W5IHI2_SCAIO</name>
<dbReference type="InterPro" id="IPR029058">
    <property type="entry name" value="AB_hydrolase_fold"/>
</dbReference>
<dbReference type="InterPro" id="IPR012908">
    <property type="entry name" value="PGAP1-ab_dom-like"/>
</dbReference>
<dbReference type="GO" id="GO:0016788">
    <property type="term" value="F:hydrolase activity, acting on ester bonds"/>
    <property type="evidence" value="ECO:0007669"/>
    <property type="project" value="InterPro"/>
</dbReference>
<dbReference type="RefSeq" id="WP_006293763.1">
    <property type="nucleotide sequence ID" value="NZ_GG770226.1"/>
</dbReference>
<dbReference type="HOGENOM" id="CLU_532838_0_0_11"/>
<evidence type="ECO:0000259" key="2">
    <source>
        <dbReference type="Pfam" id="PF07819"/>
    </source>
</evidence>
<feature type="compositionally biased region" description="Basic and acidic residues" evidence="1">
    <location>
        <begin position="424"/>
        <end position="436"/>
    </location>
</feature>
<dbReference type="Pfam" id="PF07819">
    <property type="entry name" value="PGAP1"/>
    <property type="match status" value="1"/>
</dbReference>
<feature type="region of interest" description="Disordered" evidence="1">
    <location>
        <begin position="402"/>
        <end position="446"/>
    </location>
</feature>
<gene>
    <name evidence="3" type="ORF">HMPREF9020_01373</name>
</gene>
<reference evidence="3 4" key="1">
    <citation type="submission" date="2012-01" db="EMBL/GenBank/DDBJ databases">
        <title>The Genome Sequence of Scardovia inopinata F0304.</title>
        <authorList>
            <consortium name="The Broad Institute Genome Sequencing Platform"/>
            <person name="Ward D."/>
            <person name="Earl A."/>
            <person name="Feldgarden M."/>
            <person name="Gevers D."/>
            <person name="Young S."/>
            <person name="Zeng Q."/>
            <person name="Koehrsen M."/>
            <person name="Alvarado L."/>
            <person name="Berlin A.M."/>
            <person name="Borenstein D."/>
            <person name="Chapman S.B."/>
            <person name="Chen Z."/>
            <person name="Engels R."/>
            <person name="Freedman E."/>
            <person name="Gellesch M."/>
            <person name="Goldberg J."/>
            <person name="Griggs A."/>
            <person name="Gujja S."/>
            <person name="Heilman E.R."/>
            <person name="Heiman D.I."/>
            <person name="Hepburn T.A."/>
            <person name="Howarth C."/>
            <person name="Jen D."/>
            <person name="Larson L."/>
            <person name="Mehta T."/>
            <person name="Park D."/>
            <person name="Pearson M."/>
            <person name="Richards J."/>
            <person name="Roberts A."/>
            <person name="Saif S."/>
            <person name="Shea T.D."/>
            <person name="Shenoy N."/>
            <person name="Sisk P."/>
            <person name="Stolte C."/>
            <person name="Sykes S.N."/>
            <person name="Walk T."/>
            <person name="White J."/>
            <person name="Yandava C."/>
            <person name="Izard J."/>
            <person name="Baranova O.V."/>
            <person name="Blanton J.M."/>
            <person name="Tanner A.C."/>
            <person name="Dewhirst F."/>
            <person name="Haas B."/>
            <person name="Nusbaum C."/>
            <person name="Birren B."/>
        </authorList>
    </citation>
    <scope>NUCLEOTIDE SEQUENCE [LARGE SCALE GENOMIC DNA]</scope>
    <source>
        <strain evidence="3 4">F0304</strain>
    </source>
</reference>
<keyword evidence="4" id="KW-1185">Reference proteome</keyword>
<dbReference type="SUPFAM" id="SSF53474">
    <property type="entry name" value="alpha/beta-Hydrolases"/>
    <property type="match status" value="1"/>
</dbReference>
<sequence>MIQARVRAHIYAGPTTIDLKKLTIYCFACTTFANMLDEASRRWKQARPAALARSFTLSPTCPFYSGLLPGTRMQTVRAPESMLLPGQASPQTAVHTPVPLPALFSDCDSFAASGMSLARHLENLADKMQRAYGAYSHAEQFSTSLLGRLVKAQTTLNPLSTVFTMTAYGLASTNLHLLSDGMNPVRIITDSSDFHQSFMSGLGKRLSFGGTVNDAATGISQKTEPLTNLLQGNKITITSVTPSHPLSKPKSISDCLKNQEKLGRGQTGTSYGTVVIQRFTTANGKHNWLVTIPGTDGKKDSPFGWTQNVDLMSSQASQRAKADSARYVIAAMKKAGIKPGDSVALAGHSQGGIIAATIASDLSHDFTIKHVITAGSPIANHPVPQKTWMTSTEVNDELVSSLDGKNNAASPHHLTVRGSSVGSPEDHASNQGKDNESTAVDKTGGKKELTHGLNYHRATWDDAQKLHSDAVTSHDKHFQQTIAGRMDKQYYFQGRMGR</sequence>